<gene>
    <name evidence="2" type="ORF">TNCV_1073891</name>
</gene>
<dbReference type="EMBL" id="BMAU01021346">
    <property type="protein sequence ID" value="GFY17654.1"/>
    <property type="molecule type" value="Genomic_DNA"/>
</dbReference>
<reference evidence="2" key="1">
    <citation type="submission" date="2020-08" db="EMBL/GenBank/DDBJ databases">
        <title>Multicomponent nature underlies the extraordinary mechanical properties of spider dragline silk.</title>
        <authorList>
            <person name="Kono N."/>
            <person name="Nakamura H."/>
            <person name="Mori M."/>
            <person name="Yoshida Y."/>
            <person name="Ohtoshi R."/>
            <person name="Malay A.D."/>
            <person name="Moran D.A.P."/>
            <person name="Tomita M."/>
            <person name="Numata K."/>
            <person name="Arakawa K."/>
        </authorList>
    </citation>
    <scope>NUCLEOTIDE SEQUENCE</scope>
</reference>
<feature type="compositionally biased region" description="Polar residues" evidence="1">
    <location>
        <begin position="59"/>
        <end position="70"/>
    </location>
</feature>
<name>A0A8X6SPR2_TRICX</name>
<evidence type="ECO:0000256" key="1">
    <source>
        <dbReference type="SAM" id="MobiDB-lite"/>
    </source>
</evidence>
<organism evidence="2 3">
    <name type="scientific">Trichonephila clavipes</name>
    <name type="common">Golden silk orbweaver</name>
    <name type="synonym">Nephila clavipes</name>
    <dbReference type="NCBI Taxonomy" id="2585209"/>
    <lineage>
        <taxon>Eukaryota</taxon>
        <taxon>Metazoa</taxon>
        <taxon>Ecdysozoa</taxon>
        <taxon>Arthropoda</taxon>
        <taxon>Chelicerata</taxon>
        <taxon>Arachnida</taxon>
        <taxon>Araneae</taxon>
        <taxon>Araneomorphae</taxon>
        <taxon>Entelegynae</taxon>
        <taxon>Araneoidea</taxon>
        <taxon>Nephilidae</taxon>
        <taxon>Trichonephila</taxon>
    </lineage>
</organism>
<evidence type="ECO:0000313" key="2">
    <source>
        <dbReference type="EMBL" id="GFY17654.1"/>
    </source>
</evidence>
<feature type="region of interest" description="Disordered" evidence="1">
    <location>
        <begin position="59"/>
        <end position="82"/>
    </location>
</feature>
<dbReference type="AlphaFoldDB" id="A0A8X6SPR2"/>
<evidence type="ECO:0000313" key="3">
    <source>
        <dbReference type="Proteomes" id="UP000887159"/>
    </source>
</evidence>
<keyword evidence="3" id="KW-1185">Reference proteome</keyword>
<protein>
    <submittedName>
        <fullName evidence="2">Uncharacterized protein</fullName>
    </submittedName>
</protein>
<dbReference type="Proteomes" id="UP000887159">
    <property type="component" value="Unassembled WGS sequence"/>
</dbReference>
<accession>A0A8X6SPR2</accession>
<proteinExistence type="predicted"/>
<comment type="caution">
    <text evidence="2">The sequence shown here is derived from an EMBL/GenBank/DDBJ whole genome shotgun (WGS) entry which is preliminary data.</text>
</comment>
<sequence length="104" mass="12025">MGRIDAAIRCWKEWVDSGRFQHHDGRDRLRATADREDRFIGRFAVAAPDSSLSTIRLEQLKQTGRATNRPQPGRSRKVERRMKPNDELVFALTYPQSSTREINA</sequence>